<dbReference type="PANTHER" id="PTHR46114">
    <property type="entry name" value="APPLE DOMAIN-CONTAINING PROTEIN"/>
    <property type="match status" value="1"/>
</dbReference>
<protein>
    <submittedName>
        <fullName evidence="1">Uncharacterized protein</fullName>
    </submittedName>
</protein>
<accession>A0A8X6M090</accession>
<evidence type="ECO:0000313" key="1">
    <source>
        <dbReference type="EMBL" id="GFR26544.1"/>
    </source>
</evidence>
<comment type="caution">
    <text evidence="1">The sequence shown here is derived from an EMBL/GenBank/DDBJ whole genome shotgun (WGS) entry which is preliminary data.</text>
</comment>
<name>A0A8X6M090_TRICU</name>
<reference evidence="1" key="1">
    <citation type="submission" date="2020-07" db="EMBL/GenBank/DDBJ databases">
        <title>Multicomponent nature underlies the extraordinary mechanical properties of spider dragline silk.</title>
        <authorList>
            <person name="Kono N."/>
            <person name="Nakamura H."/>
            <person name="Mori M."/>
            <person name="Yoshida Y."/>
            <person name="Ohtoshi R."/>
            <person name="Malay A.D."/>
            <person name="Moran D.A.P."/>
            <person name="Tomita M."/>
            <person name="Numata K."/>
            <person name="Arakawa K."/>
        </authorList>
    </citation>
    <scope>NUCLEOTIDE SEQUENCE</scope>
</reference>
<evidence type="ECO:0000313" key="2">
    <source>
        <dbReference type="Proteomes" id="UP000887116"/>
    </source>
</evidence>
<dbReference type="PANTHER" id="PTHR46114:SF1">
    <property type="entry name" value="ZAD DOMAIN-CONTAINING PROTEIN"/>
    <property type="match status" value="1"/>
</dbReference>
<proteinExistence type="predicted"/>
<dbReference type="Proteomes" id="UP000887116">
    <property type="component" value="Unassembled WGS sequence"/>
</dbReference>
<dbReference type="OrthoDB" id="6537955at2759"/>
<gene>
    <name evidence="1" type="primary">RF55_9309</name>
    <name evidence="1" type="ORF">TNCT_554851</name>
</gene>
<dbReference type="AlphaFoldDB" id="A0A8X6M090"/>
<keyword evidence="2" id="KW-1185">Reference proteome</keyword>
<dbReference type="EMBL" id="BMAO01008795">
    <property type="protein sequence ID" value="GFR26544.1"/>
    <property type="molecule type" value="Genomic_DNA"/>
</dbReference>
<sequence>MIPHGLQAETNDIVRDHDLPKYLSSRLQQWNPLLPGVKVAESRTREKNIFHFFEKKEQVVACIDVNDLMNFMNISYDPNNWRLFLDSSEFSLKTLLLHNGSLLLSIPNGHSVQVKKLMQM</sequence>
<organism evidence="1 2">
    <name type="scientific">Trichonephila clavata</name>
    <name type="common">Joro spider</name>
    <name type="synonym">Nephila clavata</name>
    <dbReference type="NCBI Taxonomy" id="2740835"/>
    <lineage>
        <taxon>Eukaryota</taxon>
        <taxon>Metazoa</taxon>
        <taxon>Ecdysozoa</taxon>
        <taxon>Arthropoda</taxon>
        <taxon>Chelicerata</taxon>
        <taxon>Arachnida</taxon>
        <taxon>Araneae</taxon>
        <taxon>Araneomorphae</taxon>
        <taxon>Entelegynae</taxon>
        <taxon>Araneoidea</taxon>
        <taxon>Nephilidae</taxon>
        <taxon>Trichonephila</taxon>
    </lineage>
</organism>